<organism evidence="13">
    <name type="scientific">Prosthecochloris aestuarii</name>
    <dbReference type="NCBI Taxonomy" id="1102"/>
    <lineage>
        <taxon>Bacteria</taxon>
        <taxon>Pseudomonadati</taxon>
        <taxon>Chlorobiota</taxon>
        <taxon>Chlorobiia</taxon>
        <taxon>Chlorobiales</taxon>
        <taxon>Chlorobiaceae</taxon>
        <taxon>Prosthecochloris</taxon>
    </lineage>
</organism>
<dbReference type="Gene3D" id="3.30.1490.190">
    <property type="match status" value="1"/>
</dbReference>
<evidence type="ECO:0000256" key="1">
    <source>
        <dbReference type="ARBA" id="ARBA00004496"/>
    </source>
</evidence>
<feature type="binding site" evidence="12">
    <location>
        <position position="154"/>
    </location>
    <ligand>
        <name>Zn(2+)</name>
        <dbReference type="ChEBI" id="CHEBI:29105"/>
    </ligand>
</feature>
<evidence type="ECO:0000256" key="5">
    <source>
        <dbReference type="ARBA" id="ARBA00022490"/>
    </source>
</evidence>
<keyword evidence="7 12" id="KW-0479">Metal-binding</keyword>
<reference evidence="13" key="1">
    <citation type="journal article" date="2020" name="mSystems">
        <title>Genome- and Community-Level Interaction Insights into Carbon Utilization and Element Cycling Functions of Hydrothermarchaeota in Hydrothermal Sediment.</title>
        <authorList>
            <person name="Zhou Z."/>
            <person name="Liu Y."/>
            <person name="Xu W."/>
            <person name="Pan J."/>
            <person name="Luo Z.H."/>
            <person name="Li M."/>
        </authorList>
    </citation>
    <scope>NUCLEOTIDE SEQUENCE [LARGE SCALE GENOMIC DNA]</scope>
    <source>
        <strain evidence="13">SpSt-1181</strain>
    </source>
</reference>
<dbReference type="CDD" id="cd07153">
    <property type="entry name" value="Fur_like"/>
    <property type="match status" value="1"/>
</dbReference>
<dbReference type="Proteomes" id="UP000886335">
    <property type="component" value="Unassembled WGS sequence"/>
</dbReference>
<keyword evidence="6" id="KW-0678">Repressor</keyword>
<keyword evidence="8 12" id="KW-0862">Zinc</keyword>
<accession>A0A831WUN7</accession>
<evidence type="ECO:0000256" key="12">
    <source>
        <dbReference type="PIRSR" id="PIRSR602481-1"/>
    </source>
</evidence>
<evidence type="ECO:0000256" key="4">
    <source>
        <dbReference type="ARBA" id="ARBA00020910"/>
    </source>
</evidence>
<dbReference type="Gene3D" id="1.10.10.10">
    <property type="entry name" value="Winged helix-like DNA-binding domain superfamily/Winged helix DNA-binding domain"/>
    <property type="match status" value="1"/>
</dbReference>
<keyword evidence="9" id="KW-0805">Transcription regulation</keyword>
<evidence type="ECO:0000313" key="13">
    <source>
        <dbReference type="EMBL" id="HED31016.1"/>
    </source>
</evidence>
<sequence>MGSSKQRKTRSKELKEAATQAESVFKTSMKEEGYRCTKERLTVLREIYESDSHLDADEIFVRLKKKDVSISRATVYHTLDLLFKFHLVNKIDLGHKHTHYEKSYGVGNHLHIICEQCDRVVEVHSDELNNILEHLCSENGFTLGSFSLQVFARCQDEGKDNTCDMKAKAVH</sequence>
<comment type="subcellular location">
    <subcellularLocation>
        <location evidence="1">Cytoplasm</location>
    </subcellularLocation>
</comment>
<dbReference type="GO" id="GO:0045892">
    <property type="term" value="P:negative regulation of DNA-templated transcription"/>
    <property type="evidence" value="ECO:0007669"/>
    <property type="project" value="TreeGrafter"/>
</dbReference>
<dbReference type="EMBL" id="DSBW01000112">
    <property type="protein sequence ID" value="HED31016.1"/>
    <property type="molecule type" value="Genomic_DNA"/>
</dbReference>
<dbReference type="GO" id="GO:0000976">
    <property type="term" value="F:transcription cis-regulatory region binding"/>
    <property type="evidence" value="ECO:0007669"/>
    <property type="project" value="TreeGrafter"/>
</dbReference>
<evidence type="ECO:0000256" key="8">
    <source>
        <dbReference type="ARBA" id="ARBA00022833"/>
    </source>
</evidence>
<evidence type="ECO:0000256" key="9">
    <source>
        <dbReference type="ARBA" id="ARBA00023015"/>
    </source>
</evidence>
<dbReference type="GO" id="GO:0005829">
    <property type="term" value="C:cytosol"/>
    <property type="evidence" value="ECO:0007669"/>
    <property type="project" value="TreeGrafter"/>
</dbReference>
<protein>
    <recommendedName>
        <fullName evidence="4">Ferric uptake regulation protein</fullName>
    </recommendedName>
</protein>
<keyword evidence="10" id="KW-0238">DNA-binding</keyword>
<dbReference type="PANTHER" id="PTHR33202:SF2">
    <property type="entry name" value="FERRIC UPTAKE REGULATION PROTEIN"/>
    <property type="match status" value="1"/>
</dbReference>
<dbReference type="GO" id="GO:0008270">
    <property type="term" value="F:zinc ion binding"/>
    <property type="evidence" value="ECO:0007669"/>
    <property type="project" value="TreeGrafter"/>
</dbReference>
<dbReference type="PANTHER" id="PTHR33202">
    <property type="entry name" value="ZINC UPTAKE REGULATION PROTEIN"/>
    <property type="match status" value="1"/>
</dbReference>
<gene>
    <name evidence="13" type="ORF">ENN50_04895</name>
</gene>
<dbReference type="InterPro" id="IPR002481">
    <property type="entry name" value="FUR"/>
</dbReference>
<name>A0A831WUN7_PROAE</name>
<evidence type="ECO:0000256" key="10">
    <source>
        <dbReference type="ARBA" id="ARBA00023125"/>
    </source>
</evidence>
<comment type="caution">
    <text evidence="13">The sequence shown here is derived from an EMBL/GenBank/DDBJ whole genome shotgun (WGS) entry which is preliminary data.</text>
</comment>
<keyword evidence="5" id="KW-0963">Cytoplasm</keyword>
<dbReference type="InterPro" id="IPR036388">
    <property type="entry name" value="WH-like_DNA-bd_sf"/>
</dbReference>
<comment type="similarity">
    <text evidence="2">Belongs to the Fur family.</text>
</comment>
<comment type="cofactor">
    <cofactor evidence="12">
        <name>Zn(2+)</name>
        <dbReference type="ChEBI" id="CHEBI:29105"/>
    </cofactor>
    <text evidence="12">Binds 1 zinc ion per subunit.</text>
</comment>
<feature type="binding site" evidence="12">
    <location>
        <position position="117"/>
    </location>
    <ligand>
        <name>Zn(2+)</name>
        <dbReference type="ChEBI" id="CHEBI:29105"/>
    </ligand>
</feature>
<dbReference type="InterPro" id="IPR043135">
    <property type="entry name" value="Fur_C"/>
</dbReference>
<evidence type="ECO:0000256" key="3">
    <source>
        <dbReference type="ARBA" id="ARBA00011738"/>
    </source>
</evidence>
<evidence type="ECO:0000256" key="6">
    <source>
        <dbReference type="ARBA" id="ARBA00022491"/>
    </source>
</evidence>
<evidence type="ECO:0000256" key="11">
    <source>
        <dbReference type="ARBA" id="ARBA00023163"/>
    </source>
</evidence>
<dbReference type="AlphaFoldDB" id="A0A831WUN7"/>
<dbReference type="GO" id="GO:0003700">
    <property type="term" value="F:DNA-binding transcription factor activity"/>
    <property type="evidence" value="ECO:0007669"/>
    <property type="project" value="InterPro"/>
</dbReference>
<comment type="subunit">
    <text evidence="3">Homodimer.</text>
</comment>
<dbReference type="GO" id="GO:1900376">
    <property type="term" value="P:regulation of secondary metabolite biosynthetic process"/>
    <property type="evidence" value="ECO:0007669"/>
    <property type="project" value="TreeGrafter"/>
</dbReference>
<proteinExistence type="inferred from homology"/>
<evidence type="ECO:0000256" key="7">
    <source>
        <dbReference type="ARBA" id="ARBA00022723"/>
    </source>
</evidence>
<keyword evidence="11" id="KW-0804">Transcription</keyword>
<evidence type="ECO:0000256" key="2">
    <source>
        <dbReference type="ARBA" id="ARBA00007957"/>
    </source>
</evidence>
<feature type="binding site" evidence="12">
    <location>
        <position position="114"/>
    </location>
    <ligand>
        <name>Zn(2+)</name>
        <dbReference type="ChEBI" id="CHEBI:29105"/>
    </ligand>
</feature>
<dbReference type="InterPro" id="IPR036390">
    <property type="entry name" value="WH_DNA-bd_sf"/>
</dbReference>
<dbReference type="Pfam" id="PF01475">
    <property type="entry name" value="FUR"/>
    <property type="match status" value="1"/>
</dbReference>
<dbReference type="SUPFAM" id="SSF46785">
    <property type="entry name" value="Winged helix' DNA-binding domain"/>
    <property type="match status" value="1"/>
</dbReference>